<dbReference type="PATRIC" id="fig|28128.5.peg.1167"/>
<protein>
    <submittedName>
        <fullName evidence="1">Uncharacterized protein</fullName>
    </submittedName>
</protein>
<organism evidence="1 2">
    <name type="scientific">Prevotella corporis</name>
    <dbReference type="NCBI Taxonomy" id="28128"/>
    <lineage>
        <taxon>Bacteria</taxon>
        <taxon>Pseudomonadati</taxon>
        <taxon>Bacteroidota</taxon>
        <taxon>Bacteroidia</taxon>
        <taxon>Bacteroidales</taxon>
        <taxon>Prevotellaceae</taxon>
        <taxon>Prevotella</taxon>
    </lineage>
</organism>
<gene>
    <name evidence="1" type="ORF">HMPREF3226_01147</name>
</gene>
<sequence length="60" mass="7607">MKKKRFIKFLERYLKEKLNKDEKHQTQLKEKVPVWIANKQKKRKTSHYYIIIYNMVTFYL</sequence>
<keyword evidence="2" id="KW-1185">Reference proteome</keyword>
<dbReference type="AlphaFoldDB" id="A0A133QAQ5"/>
<name>A0A133QAQ5_9BACT</name>
<accession>A0A133QAQ5</accession>
<evidence type="ECO:0000313" key="2">
    <source>
        <dbReference type="Proteomes" id="UP000070533"/>
    </source>
</evidence>
<dbReference type="Proteomes" id="UP000070533">
    <property type="component" value="Unassembled WGS sequence"/>
</dbReference>
<proteinExistence type="predicted"/>
<dbReference type="EMBL" id="LRQG01000086">
    <property type="protein sequence ID" value="KXA39935.1"/>
    <property type="molecule type" value="Genomic_DNA"/>
</dbReference>
<evidence type="ECO:0000313" key="1">
    <source>
        <dbReference type="EMBL" id="KXA39935.1"/>
    </source>
</evidence>
<dbReference type="STRING" id="28128.HMPREF3226_01147"/>
<reference evidence="2" key="1">
    <citation type="submission" date="2016-01" db="EMBL/GenBank/DDBJ databases">
        <authorList>
            <person name="Mitreva M."/>
            <person name="Pepin K.H."/>
            <person name="Mihindukulasuriya K.A."/>
            <person name="Fulton R."/>
            <person name="Fronick C."/>
            <person name="O'Laughlin M."/>
            <person name="Miner T."/>
            <person name="Herter B."/>
            <person name="Rosa B.A."/>
            <person name="Cordes M."/>
            <person name="Tomlinson C."/>
            <person name="Wollam A."/>
            <person name="Palsikar V.B."/>
            <person name="Mardis E.R."/>
            <person name="Wilson R.K."/>
        </authorList>
    </citation>
    <scope>NUCLEOTIDE SEQUENCE [LARGE SCALE GENOMIC DNA]</scope>
    <source>
        <strain evidence="2">MJR7716</strain>
    </source>
</reference>
<comment type="caution">
    <text evidence="1">The sequence shown here is derived from an EMBL/GenBank/DDBJ whole genome shotgun (WGS) entry which is preliminary data.</text>
</comment>